<dbReference type="eggNOG" id="ENOG5032S5R">
    <property type="taxonomic scope" value="Bacteria"/>
</dbReference>
<proteinExistence type="predicted"/>
<dbReference type="PATRIC" id="fig|1224164.3.peg.98"/>
<keyword evidence="4" id="KW-1185">Reference proteome</keyword>
<evidence type="ECO:0000313" key="4">
    <source>
        <dbReference type="Proteomes" id="UP000019222"/>
    </source>
</evidence>
<sequence length="259" mass="26941">MPTAKVGGRLARFRKADPPVSTANAGTPVPSTPISSIPGVGKPCERALNAAGYPDLESLAGARYAELLSLHGVGAKGLERIALALGARGLALAGEGAPVLSSAPLDDARAATVTAGHTGVTAKDVKTASTDVDPRHFIEGLPWPRRVAHGKVLLELFIRATGEEPVMWGDSMVGFGTCHYTYATGREGDWFIVGFSPRKAKLSLYGIGGEKELVARLGKHTSGVGCVYVNKLEDIDLGVLEEAVARAYAAVRESGLGAE</sequence>
<reference evidence="3 4" key="1">
    <citation type="submission" date="2013-02" db="EMBL/GenBank/DDBJ databases">
        <title>The complete genome sequence of Corynebacterium vitaeruminis DSM 20294.</title>
        <authorList>
            <person name="Ruckert C."/>
            <person name="Albersmeier A."/>
            <person name="Kalinowski J."/>
        </authorList>
    </citation>
    <scope>NUCLEOTIDE SEQUENCE [LARGE SCALE GENOMIC DNA]</scope>
    <source>
        <strain evidence="4">ATCC 10234</strain>
    </source>
</reference>
<protein>
    <recommendedName>
        <fullName evidence="2">YdhG-like domain-containing protein</fullName>
    </recommendedName>
</protein>
<dbReference type="InterPro" id="IPR014922">
    <property type="entry name" value="YdhG-like"/>
</dbReference>
<feature type="region of interest" description="Disordered" evidence="1">
    <location>
        <begin position="1"/>
        <end position="34"/>
    </location>
</feature>
<feature type="domain" description="YdhG-like" evidence="2">
    <location>
        <begin position="158"/>
        <end position="247"/>
    </location>
</feature>
<organism evidence="3 4">
    <name type="scientific">Corynebacterium vitaeruminis DSM 20294</name>
    <dbReference type="NCBI Taxonomy" id="1224164"/>
    <lineage>
        <taxon>Bacteria</taxon>
        <taxon>Bacillati</taxon>
        <taxon>Actinomycetota</taxon>
        <taxon>Actinomycetes</taxon>
        <taxon>Mycobacteriales</taxon>
        <taxon>Corynebacteriaceae</taxon>
        <taxon>Corynebacterium</taxon>
    </lineage>
</organism>
<dbReference type="Proteomes" id="UP000019222">
    <property type="component" value="Chromosome"/>
</dbReference>
<dbReference type="STRING" id="1224164.B843_00490"/>
<evidence type="ECO:0000313" key="3">
    <source>
        <dbReference type="EMBL" id="AHI21494.1"/>
    </source>
</evidence>
<dbReference type="HOGENOM" id="CLU_112367_0_0_11"/>
<dbReference type="KEGG" id="cvt:B843_00490"/>
<evidence type="ECO:0000256" key="1">
    <source>
        <dbReference type="SAM" id="MobiDB-lite"/>
    </source>
</evidence>
<name>W5XXT8_9CORY</name>
<dbReference type="Pfam" id="PF08818">
    <property type="entry name" value="DUF1801"/>
    <property type="match status" value="1"/>
</dbReference>
<evidence type="ECO:0000259" key="2">
    <source>
        <dbReference type="Pfam" id="PF08818"/>
    </source>
</evidence>
<dbReference type="EMBL" id="CP004353">
    <property type="protein sequence ID" value="AHI21494.1"/>
    <property type="molecule type" value="Genomic_DNA"/>
</dbReference>
<accession>W5XXT8</accession>
<dbReference type="Pfam" id="PF14520">
    <property type="entry name" value="HHH_5"/>
    <property type="match status" value="1"/>
</dbReference>
<gene>
    <name evidence="3" type="ORF">B843_00490</name>
</gene>
<dbReference type="Gene3D" id="1.10.150.20">
    <property type="entry name" value="5' to 3' exonuclease, C-terminal subdomain"/>
    <property type="match status" value="1"/>
</dbReference>
<dbReference type="AlphaFoldDB" id="W5XXT8"/>